<dbReference type="OrthoDB" id="360327at2759"/>
<gene>
    <name evidence="3" type="ORF">CTHT_0040600</name>
</gene>
<dbReference type="AlphaFoldDB" id="G0SA10"/>
<dbReference type="Pfam" id="PF04502">
    <property type="entry name" value="Saf4_Yju2"/>
    <property type="match status" value="1"/>
</dbReference>
<dbReference type="GO" id="GO:0005684">
    <property type="term" value="C:U2-type spliceosomal complex"/>
    <property type="evidence" value="ECO:0007669"/>
    <property type="project" value="TreeGrafter"/>
</dbReference>
<evidence type="ECO:0000256" key="2">
    <source>
        <dbReference type="SAM" id="MobiDB-lite"/>
    </source>
</evidence>
<dbReference type="PANTHER" id="PTHR12111:SF2">
    <property type="entry name" value="SPLICING FACTOR YJU2B-RELATED"/>
    <property type="match status" value="1"/>
</dbReference>
<organism evidence="4">
    <name type="scientific">Chaetomium thermophilum (strain DSM 1495 / CBS 144.50 / IMI 039719)</name>
    <name type="common">Thermochaetoides thermophila</name>
    <dbReference type="NCBI Taxonomy" id="759272"/>
    <lineage>
        <taxon>Eukaryota</taxon>
        <taxon>Fungi</taxon>
        <taxon>Dikarya</taxon>
        <taxon>Ascomycota</taxon>
        <taxon>Pezizomycotina</taxon>
        <taxon>Sordariomycetes</taxon>
        <taxon>Sordariomycetidae</taxon>
        <taxon>Sordariales</taxon>
        <taxon>Chaetomiaceae</taxon>
        <taxon>Thermochaetoides</taxon>
    </lineage>
</organism>
<dbReference type="GO" id="GO:0000398">
    <property type="term" value="P:mRNA splicing, via spliceosome"/>
    <property type="evidence" value="ECO:0007669"/>
    <property type="project" value="InterPro"/>
</dbReference>
<feature type="compositionally biased region" description="Basic and acidic residues" evidence="2">
    <location>
        <begin position="270"/>
        <end position="283"/>
    </location>
</feature>
<sequence length="404" mass="44558">MQGFGMGRYVPPEHEGIVSGNALHKRHPLGARASRLASEGVLIVRFEMPFAVWCATCPRPTLIPQGVRFNAEKKRVGNYHTTPIWSFRIKHADCGGWLELRTDPRQGDFVVVSGGRRRDYGAGSGDDDSLVKMDNLGRVFMTERERAEQREGAFSKLEKTIADRAQLECAKQRISELQETVTRQWEDPYTQNQRLRRAFRTERHGLERAAAKAEELKDRMGLSIELLPETEEDARRAALVDFRSVPSPPPSSEDGPSGPVIDKALAKPLFGDRKTAKQEDLSKSRNTGTPALSGGTRMLKSELAAARARENLVSEIVSNTRASKDPFLVFDSSSRESTPRTPGDRLLPGLKRKREATEEPLSKSPPPPPVPPPAPPPPPSDTIVAKPKAVAGTTALVNYDSDSD</sequence>
<dbReference type="EMBL" id="GL988043">
    <property type="protein sequence ID" value="EGS19582.1"/>
    <property type="molecule type" value="Genomic_DNA"/>
</dbReference>
<proteinExistence type="inferred from homology"/>
<feature type="region of interest" description="Disordered" evidence="2">
    <location>
        <begin position="242"/>
        <end position="297"/>
    </location>
</feature>
<name>G0SA10_CHATD</name>
<dbReference type="PANTHER" id="PTHR12111">
    <property type="entry name" value="SPLICING FACTOR YJU2"/>
    <property type="match status" value="1"/>
</dbReference>
<dbReference type="RefSeq" id="XP_006694467.1">
    <property type="nucleotide sequence ID" value="XM_006694404.1"/>
</dbReference>
<dbReference type="GO" id="GO:0071014">
    <property type="term" value="C:post-mRNA release spliceosomal complex"/>
    <property type="evidence" value="ECO:0007669"/>
    <property type="project" value="TreeGrafter"/>
</dbReference>
<accession>G0SA10</accession>
<dbReference type="HOGENOM" id="CLU_050402_0_0_1"/>
<keyword evidence="4" id="KW-1185">Reference proteome</keyword>
<protein>
    <submittedName>
        <fullName evidence="3">Putative mRNA splicing protein</fullName>
    </submittedName>
</protein>
<dbReference type="InterPro" id="IPR007590">
    <property type="entry name" value="Saf4/Yju2"/>
</dbReference>
<dbReference type="OMA" id="AEMAMSK"/>
<dbReference type="STRING" id="759272.G0SA10"/>
<feature type="compositionally biased region" description="Pro residues" evidence="2">
    <location>
        <begin position="363"/>
        <end position="380"/>
    </location>
</feature>
<evidence type="ECO:0000256" key="1">
    <source>
        <dbReference type="ARBA" id="ARBA00005595"/>
    </source>
</evidence>
<dbReference type="Proteomes" id="UP000008066">
    <property type="component" value="Unassembled WGS sequence"/>
</dbReference>
<comment type="similarity">
    <text evidence="1">Belongs to the CWC16 family.</text>
</comment>
<evidence type="ECO:0000313" key="4">
    <source>
        <dbReference type="Proteomes" id="UP000008066"/>
    </source>
</evidence>
<evidence type="ECO:0000313" key="3">
    <source>
        <dbReference type="EMBL" id="EGS19582.1"/>
    </source>
</evidence>
<dbReference type="GeneID" id="18258098"/>
<reference evidence="3 4" key="1">
    <citation type="journal article" date="2011" name="Cell">
        <title>Insight into structure and assembly of the nuclear pore complex by utilizing the genome of a eukaryotic thermophile.</title>
        <authorList>
            <person name="Amlacher S."/>
            <person name="Sarges P."/>
            <person name="Flemming D."/>
            <person name="van Noort V."/>
            <person name="Kunze R."/>
            <person name="Devos D.P."/>
            <person name="Arumugam M."/>
            <person name="Bork P."/>
            <person name="Hurt E."/>
        </authorList>
    </citation>
    <scope>NUCLEOTIDE SEQUENCE [LARGE SCALE GENOMIC DNA]</scope>
    <source>
        <strain evidence="4">DSM 1495 / CBS 144.50 / IMI 039719</strain>
    </source>
</reference>
<feature type="region of interest" description="Disordered" evidence="2">
    <location>
        <begin position="329"/>
        <end position="404"/>
    </location>
</feature>
<dbReference type="KEGG" id="cthr:CTHT_0040600"/>
<dbReference type="eggNOG" id="KOG2990">
    <property type="taxonomic scope" value="Eukaryota"/>
</dbReference>